<evidence type="ECO:0000313" key="1">
    <source>
        <dbReference type="Ensembl" id="ENSCPRP00005011145.1"/>
    </source>
</evidence>
<evidence type="ECO:0000313" key="2">
    <source>
        <dbReference type="Proteomes" id="UP000594220"/>
    </source>
</evidence>
<evidence type="ECO:0008006" key="3">
    <source>
        <dbReference type="Google" id="ProtNLM"/>
    </source>
</evidence>
<dbReference type="Pfam" id="PF07004">
    <property type="entry name" value="SHIPPO-rpt"/>
    <property type="match status" value="3"/>
</dbReference>
<dbReference type="GO" id="GO:0005856">
    <property type="term" value="C:cytoskeleton"/>
    <property type="evidence" value="ECO:0007669"/>
    <property type="project" value="TreeGrafter"/>
</dbReference>
<dbReference type="AlphaFoldDB" id="A0A7M4EKZ7"/>
<dbReference type="InterPro" id="IPR051291">
    <property type="entry name" value="CIMAP"/>
</dbReference>
<name>A0A7M4EKZ7_CROPO</name>
<proteinExistence type="predicted"/>
<keyword evidence="2" id="KW-1185">Reference proteome</keyword>
<dbReference type="InterPro" id="IPR010736">
    <property type="entry name" value="SHIPPO-rpt"/>
</dbReference>
<dbReference type="PANTHER" id="PTHR21580:SF3">
    <property type="entry name" value="OUTER DENSE FIBER PROTEIN 3-LIKE PROTEIN 1"/>
    <property type="match status" value="1"/>
</dbReference>
<dbReference type="OMA" id="YTLHTRH"/>
<protein>
    <recommendedName>
        <fullName evidence="3">Outer dense fiber of sperm tails 3 like 1</fullName>
    </recommendedName>
</protein>
<dbReference type="PANTHER" id="PTHR21580">
    <property type="entry name" value="SHIPPO-1-RELATED"/>
    <property type="match status" value="1"/>
</dbReference>
<reference evidence="1" key="2">
    <citation type="submission" date="2025-09" db="UniProtKB">
        <authorList>
            <consortium name="Ensembl"/>
        </authorList>
    </citation>
    <scope>IDENTIFICATION</scope>
</reference>
<dbReference type="Ensembl" id="ENSCPRT00005013152.1">
    <property type="protein sequence ID" value="ENSCPRP00005011145.1"/>
    <property type="gene ID" value="ENSCPRG00005007966.1"/>
</dbReference>
<reference evidence="1" key="1">
    <citation type="submission" date="2025-08" db="UniProtKB">
        <authorList>
            <consortium name="Ensembl"/>
        </authorList>
    </citation>
    <scope>IDENTIFICATION</scope>
</reference>
<accession>A0A7M4EKZ7</accession>
<dbReference type="Proteomes" id="UP000594220">
    <property type="component" value="Unplaced"/>
</dbReference>
<organism evidence="1 2">
    <name type="scientific">Crocodylus porosus</name>
    <name type="common">Saltwater crocodile</name>
    <name type="synonym">Estuarine crocodile</name>
    <dbReference type="NCBI Taxonomy" id="8502"/>
    <lineage>
        <taxon>Eukaryota</taxon>
        <taxon>Metazoa</taxon>
        <taxon>Chordata</taxon>
        <taxon>Craniata</taxon>
        <taxon>Vertebrata</taxon>
        <taxon>Euteleostomi</taxon>
        <taxon>Archelosauria</taxon>
        <taxon>Archosauria</taxon>
        <taxon>Crocodylia</taxon>
        <taxon>Longirostres</taxon>
        <taxon>Crocodylidae</taxon>
        <taxon>Crocodylus</taxon>
    </lineage>
</organism>
<dbReference type="GeneTree" id="ENSGT00390000005672"/>
<sequence length="274" mass="30704">MSGVAQTYSKKKPLPQKTYSLSISETSVSEPSWFKLNHISLCVPGPGPAKYARKPCTGFMNHDFTMFAEPAYTMHIKHTGKTLTDVVSPGPCYFVDPHVSRFGKQKIPLSVIFDRERDPRVPAPNAYYRENVHPPGEPHAPAYSLGVYTCYYKHDPNPAPNRYNHVKVLGPKLPVKSSAPCYSMASRLDSGGYAEDLATGPGPAFVSRPEPNVYLNRQPAFSMREKYEPYRERLPGPADYKAEHVTITKLRAPDFSFGIRHSNYLTPLIVDVKE</sequence>